<evidence type="ECO:0008006" key="6">
    <source>
        <dbReference type="Google" id="ProtNLM"/>
    </source>
</evidence>
<dbReference type="AlphaFoldDB" id="A0AAV5U0V4"/>
<evidence type="ECO:0000256" key="3">
    <source>
        <dbReference type="SAM" id="Phobius"/>
    </source>
</evidence>
<dbReference type="SUPFAM" id="SSF48264">
    <property type="entry name" value="Cytochrome P450"/>
    <property type="match status" value="1"/>
</dbReference>
<dbReference type="Pfam" id="PF00067">
    <property type="entry name" value="p450"/>
    <property type="match status" value="1"/>
</dbReference>
<evidence type="ECO:0000256" key="1">
    <source>
        <dbReference type="ARBA" id="ARBA00010617"/>
    </source>
</evidence>
<keyword evidence="2" id="KW-0503">Monooxygenase</keyword>
<dbReference type="GO" id="GO:0020037">
    <property type="term" value="F:heme binding"/>
    <property type="evidence" value="ECO:0007669"/>
    <property type="project" value="InterPro"/>
</dbReference>
<feature type="transmembrane region" description="Helical" evidence="3">
    <location>
        <begin position="16"/>
        <end position="38"/>
    </location>
</feature>
<keyword evidence="3" id="KW-0812">Transmembrane</keyword>
<protein>
    <recommendedName>
        <fullName evidence="6">Cytochrome P450</fullName>
    </recommendedName>
</protein>
<dbReference type="Gene3D" id="1.10.630.10">
    <property type="entry name" value="Cytochrome P450"/>
    <property type="match status" value="1"/>
</dbReference>
<dbReference type="PANTHER" id="PTHR24284">
    <property type="entry name" value="CYTOCHROME P450 FAMILY"/>
    <property type="match status" value="1"/>
</dbReference>
<reference evidence="4" key="1">
    <citation type="submission" date="2023-10" db="EMBL/GenBank/DDBJ databases">
        <title>Genome assembly of Pristionchus species.</title>
        <authorList>
            <person name="Yoshida K."/>
            <person name="Sommer R.J."/>
        </authorList>
    </citation>
    <scope>NUCLEOTIDE SEQUENCE</scope>
    <source>
        <strain evidence="4">RS0144</strain>
    </source>
</reference>
<gene>
    <name evidence="4" type="ORF">PENTCL1PPCAC_22586</name>
</gene>
<evidence type="ECO:0000256" key="2">
    <source>
        <dbReference type="ARBA" id="ARBA00023033"/>
    </source>
</evidence>
<dbReference type="GO" id="GO:0005506">
    <property type="term" value="F:iron ion binding"/>
    <property type="evidence" value="ECO:0007669"/>
    <property type="project" value="InterPro"/>
</dbReference>
<keyword evidence="3" id="KW-0472">Membrane</keyword>
<dbReference type="GO" id="GO:0016705">
    <property type="term" value="F:oxidoreductase activity, acting on paired donors, with incorporation or reduction of molecular oxygen"/>
    <property type="evidence" value="ECO:0007669"/>
    <property type="project" value="InterPro"/>
</dbReference>
<dbReference type="Proteomes" id="UP001432027">
    <property type="component" value="Unassembled WGS sequence"/>
</dbReference>
<dbReference type="EMBL" id="BTSX01000005">
    <property type="protein sequence ID" value="GMT00412.1"/>
    <property type="molecule type" value="Genomic_DNA"/>
</dbReference>
<dbReference type="InterPro" id="IPR001128">
    <property type="entry name" value="Cyt_P450"/>
</dbReference>
<dbReference type="PANTHER" id="PTHR24284:SF1">
    <property type="entry name" value="CYTOCHROME P450 FAMILY"/>
    <property type="match status" value="1"/>
</dbReference>
<keyword evidence="3" id="KW-1133">Transmembrane helix</keyword>
<comment type="caution">
    <text evidence="4">The sequence shown here is derived from an EMBL/GenBank/DDBJ whole genome shotgun (WGS) entry which is preliminary data.</text>
</comment>
<accession>A0AAV5U0V4</accession>
<evidence type="ECO:0000313" key="5">
    <source>
        <dbReference type="Proteomes" id="UP001432027"/>
    </source>
</evidence>
<keyword evidence="5" id="KW-1185">Reference proteome</keyword>
<organism evidence="4 5">
    <name type="scientific">Pristionchus entomophagus</name>
    <dbReference type="NCBI Taxonomy" id="358040"/>
    <lineage>
        <taxon>Eukaryota</taxon>
        <taxon>Metazoa</taxon>
        <taxon>Ecdysozoa</taxon>
        <taxon>Nematoda</taxon>
        <taxon>Chromadorea</taxon>
        <taxon>Rhabditida</taxon>
        <taxon>Rhabditina</taxon>
        <taxon>Diplogasteromorpha</taxon>
        <taxon>Diplogasteroidea</taxon>
        <taxon>Neodiplogasteridae</taxon>
        <taxon>Pristionchus</taxon>
    </lineage>
</organism>
<sequence length="171" mass="19387">MGGNKRSLPSSSPPPFYSLIMSVLLLLFIVGSITYSLWKYYSFTSKFPSGPRPLPFIGNLHQVQSIDQKFSLFANKFNGLYTIFTPIPTLEITDYTLIKEAFIDHGKDYVDRMMLPGLDDVFNYCKNGGVINSSGDNWREQRRVSLSILRDFGMGKNVMEELSGQSHCYVC</sequence>
<proteinExistence type="inferred from homology"/>
<keyword evidence="2" id="KW-0560">Oxidoreductase</keyword>
<evidence type="ECO:0000313" key="4">
    <source>
        <dbReference type="EMBL" id="GMT00412.1"/>
    </source>
</evidence>
<comment type="similarity">
    <text evidence="1">Belongs to the cytochrome P450 family.</text>
</comment>
<dbReference type="GO" id="GO:0004497">
    <property type="term" value="F:monooxygenase activity"/>
    <property type="evidence" value="ECO:0007669"/>
    <property type="project" value="UniProtKB-KW"/>
</dbReference>
<dbReference type="InterPro" id="IPR036396">
    <property type="entry name" value="Cyt_P450_sf"/>
</dbReference>
<name>A0AAV5U0V4_9BILA</name>